<dbReference type="PANTHER" id="PTHR45753:SF3">
    <property type="entry name" value="ORNITHINE TRANSCARBAMYLASE, MITOCHONDRIAL"/>
    <property type="match status" value="1"/>
</dbReference>
<proteinExistence type="inferred from homology"/>
<evidence type="ECO:0000256" key="7">
    <source>
        <dbReference type="ARBA" id="ARBA00022679"/>
    </source>
</evidence>
<dbReference type="Gene3D" id="3.40.50.1370">
    <property type="entry name" value="Aspartate/ornithine carbamoyltransferase"/>
    <property type="match status" value="2"/>
</dbReference>
<evidence type="ECO:0000256" key="1">
    <source>
        <dbReference type="ARBA" id="ARBA00003822"/>
    </source>
</evidence>
<dbReference type="PRINTS" id="PR00102">
    <property type="entry name" value="OTCASE"/>
</dbReference>
<comment type="subcellular location">
    <subcellularLocation>
        <location evidence="2 9">Cytoplasm</location>
    </subcellularLocation>
</comment>
<reference evidence="12 13" key="1">
    <citation type="submission" date="2020-07" db="EMBL/GenBank/DDBJ databases">
        <title>Taxonomic revisions and descriptions of new bacterial species based on genomic comparisons in the high-G+C-content subgroup of the family Alcaligenaceae.</title>
        <authorList>
            <person name="Szabo A."/>
            <person name="Felfoldi T."/>
        </authorList>
    </citation>
    <scope>NUCLEOTIDE SEQUENCE [LARGE SCALE GENOMIC DNA]</scope>
    <source>
        <strain evidence="12 13">DSM 25667</strain>
    </source>
</reference>
<dbReference type="InterPro" id="IPR006131">
    <property type="entry name" value="Asp_carbamoyltransf_Asp/Orn-bd"/>
</dbReference>
<evidence type="ECO:0000256" key="2">
    <source>
        <dbReference type="ARBA" id="ARBA00004496"/>
    </source>
</evidence>
<comment type="catalytic activity">
    <reaction evidence="8 9">
        <text>carbamoyl phosphate + L-ornithine = L-citrulline + phosphate + H(+)</text>
        <dbReference type="Rhea" id="RHEA:19513"/>
        <dbReference type="ChEBI" id="CHEBI:15378"/>
        <dbReference type="ChEBI" id="CHEBI:43474"/>
        <dbReference type="ChEBI" id="CHEBI:46911"/>
        <dbReference type="ChEBI" id="CHEBI:57743"/>
        <dbReference type="ChEBI" id="CHEBI:58228"/>
        <dbReference type="EC" id="2.1.3.3"/>
    </reaction>
</comment>
<feature type="binding site" evidence="9">
    <location>
        <position position="112"/>
    </location>
    <ligand>
        <name>carbamoyl phosphate</name>
        <dbReference type="ChEBI" id="CHEBI:58228"/>
    </ligand>
</feature>
<organism evidence="12 13">
    <name type="scientific">Pollutimonas harenae</name>
    <dbReference type="NCBI Taxonomy" id="657015"/>
    <lineage>
        <taxon>Bacteria</taxon>
        <taxon>Pseudomonadati</taxon>
        <taxon>Pseudomonadota</taxon>
        <taxon>Betaproteobacteria</taxon>
        <taxon>Burkholderiales</taxon>
        <taxon>Alcaligenaceae</taxon>
        <taxon>Pollutimonas</taxon>
    </lineage>
</organism>
<dbReference type="EMBL" id="JACCEV010000004">
    <property type="protein sequence ID" value="NYT86709.1"/>
    <property type="molecule type" value="Genomic_DNA"/>
</dbReference>
<dbReference type="InterPro" id="IPR002292">
    <property type="entry name" value="Orn/put_carbamltrans"/>
</dbReference>
<name>A0A853H472_9BURK</name>
<dbReference type="GO" id="GO:0016597">
    <property type="term" value="F:amino acid binding"/>
    <property type="evidence" value="ECO:0007669"/>
    <property type="project" value="InterPro"/>
</dbReference>
<dbReference type="OrthoDB" id="9802587at2"/>
<feature type="binding site" evidence="9">
    <location>
        <position position="228"/>
    </location>
    <ligand>
        <name>L-ornithine</name>
        <dbReference type="ChEBI" id="CHEBI:46911"/>
    </ligand>
</feature>
<sequence>MSDATPKTGPLRHFLQFRDLSKTEIQYVLDRAQLIKKKFKRYEPHHTLHDRNLAMVFEKASTRTRVSFEAGMYQLGGSVIHLTTGDSQLGRSEPIEDTARVISRMVDLVMIRTFEQTRIERFASHSRVPVINGLTNEFHPCQILADIFTFIEHQGPIAGKTVAWIGDANNMAYTWLQAAEILGFRLHVSAPAGYQLDPQRVGQLPAGILQEFADPIEACRDAHLVTTDVWTSMGYEDENEERRKAFADWCVDADMMAAADPKALFMHCLPAHRGEEVTGEVIDGPQSVVWDEAENRLHVQKALMEFLLLGQLPA</sequence>
<dbReference type="InterPro" id="IPR006132">
    <property type="entry name" value="Asp/Orn_carbamoyltranf_P-bd"/>
</dbReference>
<dbReference type="InterPro" id="IPR036901">
    <property type="entry name" value="Asp/Orn_carbamoylTrfase_sf"/>
</dbReference>
<dbReference type="Pfam" id="PF02729">
    <property type="entry name" value="OTCace_N"/>
    <property type="match status" value="1"/>
</dbReference>
<dbReference type="PROSITE" id="PS00097">
    <property type="entry name" value="CARBAMOYLTRANSFERASE"/>
    <property type="match status" value="1"/>
</dbReference>
<dbReference type="NCBIfam" id="NF001986">
    <property type="entry name" value="PRK00779.1"/>
    <property type="match status" value="1"/>
</dbReference>
<evidence type="ECO:0000256" key="3">
    <source>
        <dbReference type="ARBA" id="ARBA00004975"/>
    </source>
</evidence>
<evidence type="ECO:0000256" key="9">
    <source>
        <dbReference type="HAMAP-Rule" id="MF_01109"/>
    </source>
</evidence>
<dbReference type="PANTHER" id="PTHR45753">
    <property type="entry name" value="ORNITHINE CARBAMOYLTRANSFERASE, MITOCHONDRIAL"/>
    <property type="match status" value="1"/>
</dbReference>
<dbReference type="HAMAP" id="MF_01109">
    <property type="entry name" value="OTCase"/>
    <property type="match status" value="1"/>
</dbReference>
<dbReference type="PRINTS" id="PR00100">
    <property type="entry name" value="AOTCASE"/>
</dbReference>
<dbReference type="GO" id="GO:0042450">
    <property type="term" value="P:L-arginine biosynthetic process via ornithine"/>
    <property type="evidence" value="ECO:0007669"/>
    <property type="project" value="UniProtKB-UniRule"/>
</dbReference>
<dbReference type="Proteomes" id="UP000554144">
    <property type="component" value="Unassembled WGS sequence"/>
</dbReference>
<keyword evidence="7 9" id="KW-0808">Transferase</keyword>
<evidence type="ECO:0000259" key="10">
    <source>
        <dbReference type="Pfam" id="PF00185"/>
    </source>
</evidence>
<evidence type="ECO:0000313" key="12">
    <source>
        <dbReference type="EMBL" id="NYT86709.1"/>
    </source>
</evidence>
<gene>
    <name evidence="12" type="primary">argF</name>
    <name evidence="12" type="ORF">H0A62_13940</name>
</gene>
<feature type="binding site" evidence="9">
    <location>
        <position position="88"/>
    </location>
    <ligand>
        <name>carbamoyl phosphate</name>
        <dbReference type="ChEBI" id="CHEBI:58228"/>
    </ligand>
</feature>
<accession>A0A853H472</accession>
<dbReference type="FunFam" id="3.40.50.1370:FF:000008">
    <property type="entry name" value="Ornithine carbamoyltransferase"/>
    <property type="match status" value="1"/>
</dbReference>
<evidence type="ECO:0000259" key="11">
    <source>
        <dbReference type="Pfam" id="PF02729"/>
    </source>
</evidence>
<dbReference type="AlphaFoldDB" id="A0A853H472"/>
<comment type="function">
    <text evidence="1">Reversibly catalyzes the transfer of the carbamoyl group from carbamoyl phosphate (CP) to the N(epsilon) atom of ornithine (ORN) to produce L-citrulline.</text>
</comment>
<dbReference type="Pfam" id="PF00185">
    <property type="entry name" value="OTCace"/>
    <property type="match status" value="1"/>
</dbReference>
<dbReference type="InterPro" id="IPR006130">
    <property type="entry name" value="Asp/Orn_carbamoylTrfase"/>
</dbReference>
<feature type="binding site" evidence="9">
    <location>
        <begin position="232"/>
        <end position="233"/>
    </location>
    <ligand>
        <name>L-ornithine</name>
        <dbReference type="ChEBI" id="CHEBI:46911"/>
    </ligand>
</feature>
<dbReference type="GO" id="GO:0004585">
    <property type="term" value="F:ornithine carbamoyltransferase activity"/>
    <property type="evidence" value="ECO:0007669"/>
    <property type="project" value="UniProtKB-UniRule"/>
</dbReference>
<comment type="similarity">
    <text evidence="4 9">Belongs to the aspartate/ornithine carbamoyltransferase superfamily. OTCase family.</text>
</comment>
<dbReference type="InterPro" id="IPR024904">
    <property type="entry name" value="OTCase_ArgI"/>
</dbReference>
<keyword evidence="9" id="KW-0963">Cytoplasm</keyword>
<feature type="domain" description="Aspartate/ornithine carbamoyltransferase carbamoyl-P binding" evidence="11">
    <location>
        <begin position="12"/>
        <end position="152"/>
    </location>
</feature>
<evidence type="ECO:0000256" key="8">
    <source>
        <dbReference type="ARBA" id="ARBA00048772"/>
    </source>
</evidence>
<comment type="pathway">
    <text evidence="3">Amino-acid biosynthesis; L-arginine biosynthesis; L-arginine from L-ornithine and carbamoyl phosphate: step 1/3.</text>
</comment>
<dbReference type="SUPFAM" id="SSF53671">
    <property type="entry name" value="Aspartate/ornithine carbamoyltransferase"/>
    <property type="match status" value="1"/>
</dbReference>
<feature type="domain" description="Aspartate/ornithine carbamoyltransferase Asp/Orn-binding" evidence="10">
    <location>
        <begin position="159"/>
        <end position="306"/>
    </location>
</feature>
<evidence type="ECO:0000256" key="6">
    <source>
        <dbReference type="ARBA" id="ARBA00016634"/>
    </source>
</evidence>
<feature type="binding site" evidence="9">
    <location>
        <position position="170"/>
    </location>
    <ligand>
        <name>L-ornithine</name>
        <dbReference type="ChEBI" id="CHEBI:46911"/>
    </ligand>
</feature>
<evidence type="ECO:0000256" key="4">
    <source>
        <dbReference type="ARBA" id="ARBA00007805"/>
    </source>
</evidence>
<keyword evidence="13" id="KW-1185">Reference proteome</keyword>
<dbReference type="RefSeq" id="WP_130039851.1">
    <property type="nucleotide sequence ID" value="NZ_JACCEV010000004.1"/>
</dbReference>
<dbReference type="GO" id="GO:0019240">
    <property type="term" value="P:citrulline biosynthetic process"/>
    <property type="evidence" value="ECO:0007669"/>
    <property type="project" value="TreeGrafter"/>
</dbReference>
<dbReference type="GO" id="GO:0005737">
    <property type="term" value="C:cytoplasm"/>
    <property type="evidence" value="ECO:0007669"/>
    <property type="project" value="UniProtKB-SubCell"/>
</dbReference>
<feature type="binding site" evidence="9">
    <location>
        <begin position="139"/>
        <end position="142"/>
    </location>
    <ligand>
        <name>carbamoyl phosphate</name>
        <dbReference type="ChEBI" id="CHEBI:58228"/>
    </ligand>
</feature>
<evidence type="ECO:0000256" key="5">
    <source>
        <dbReference type="ARBA" id="ARBA00013007"/>
    </source>
</evidence>
<feature type="binding site" evidence="9">
    <location>
        <begin position="268"/>
        <end position="269"/>
    </location>
    <ligand>
        <name>carbamoyl phosphate</name>
        <dbReference type="ChEBI" id="CHEBI:58228"/>
    </ligand>
</feature>
<feature type="binding site" evidence="9">
    <location>
        <position position="296"/>
    </location>
    <ligand>
        <name>carbamoyl phosphate</name>
        <dbReference type="ChEBI" id="CHEBI:58228"/>
    </ligand>
</feature>
<dbReference type="EC" id="2.1.3.3" evidence="5 9"/>
<evidence type="ECO:0000313" key="13">
    <source>
        <dbReference type="Proteomes" id="UP000554144"/>
    </source>
</evidence>
<comment type="caution">
    <text evidence="12">The sequence shown here is derived from an EMBL/GenBank/DDBJ whole genome shotgun (WGS) entry which is preliminary data.</text>
</comment>
<dbReference type="UniPathway" id="UPA00068">
    <property type="reaction ID" value="UER00112"/>
</dbReference>
<feature type="binding site" evidence="9">
    <location>
        <begin position="61"/>
        <end position="64"/>
    </location>
    <ligand>
        <name>carbamoyl phosphate</name>
        <dbReference type="ChEBI" id="CHEBI:58228"/>
    </ligand>
</feature>
<protein>
    <recommendedName>
        <fullName evidence="6 9">Ornithine carbamoyltransferase</fullName>
        <shortName evidence="9">OTCase</shortName>
        <ecNumber evidence="5 9">2.1.3.3</ecNumber>
    </recommendedName>
</protein>
<dbReference type="NCBIfam" id="TIGR00658">
    <property type="entry name" value="orni_carb_tr"/>
    <property type="match status" value="1"/>
</dbReference>